<dbReference type="Gene3D" id="1.20.140.40">
    <property type="entry name" value="Invertase/pectin methylesterase inhibitor family protein"/>
    <property type="match status" value="1"/>
</dbReference>
<evidence type="ECO:0000256" key="12">
    <source>
        <dbReference type="RuleBase" id="RU000589"/>
    </source>
</evidence>
<dbReference type="NCBIfam" id="TIGR01614">
    <property type="entry name" value="PME_inhib"/>
    <property type="match status" value="1"/>
</dbReference>
<dbReference type="FunFam" id="2.160.20.10:FF:000001">
    <property type="entry name" value="Pectinesterase"/>
    <property type="match status" value="1"/>
</dbReference>
<dbReference type="InterPro" id="IPR000070">
    <property type="entry name" value="Pectinesterase_cat"/>
</dbReference>
<dbReference type="InterPro" id="IPR033131">
    <property type="entry name" value="Pectinesterase_Asp_AS"/>
</dbReference>
<reference evidence="14" key="1">
    <citation type="submission" date="2018-02" db="EMBL/GenBank/DDBJ databases">
        <authorList>
            <person name="Cohen D.B."/>
            <person name="Kent A.D."/>
        </authorList>
    </citation>
    <scope>NUCLEOTIDE SEQUENCE</scope>
</reference>
<evidence type="ECO:0000256" key="5">
    <source>
        <dbReference type="ARBA" id="ARBA00013229"/>
    </source>
</evidence>
<dbReference type="SUPFAM" id="SSF51126">
    <property type="entry name" value="Pectin lyase-like"/>
    <property type="match status" value="1"/>
</dbReference>
<dbReference type="InterPro" id="IPR011050">
    <property type="entry name" value="Pectin_lyase_fold/virulence"/>
</dbReference>
<proteinExistence type="inferred from homology"/>
<dbReference type="FunFam" id="1.20.140.40:FF:000010">
    <property type="entry name" value="Pectinesterase"/>
    <property type="match status" value="1"/>
</dbReference>
<dbReference type="UniPathway" id="UPA00545">
    <property type="reaction ID" value="UER00823"/>
</dbReference>
<evidence type="ECO:0000256" key="8">
    <source>
        <dbReference type="ARBA" id="ARBA00023085"/>
    </source>
</evidence>
<evidence type="ECO:0000256" key="3">
    <source>
        <dbReference type="ARBA" id="ARBA00006027"/>
    </source>
</evidence>
<dbReference type="SUPFAM" id="SSF101148">
    <property type="entry name" value="Plant invertase/pectin methylesterase inhibitor"/>
    <property type="match status" value="1"/>
</dbReference>
<accession>A0A2N9IB83</accession>
<evidence type="ECO:0000256" key="6">
    <source>
        <dbReference type="ARBA" id="ARBA00022512"/>
    </source>
</evidence>
<evidence type="ECO:0000256" key="4">
    <source>
        <dbReference type="ARBA" id="ARBA00007786"/>
    </source>
</evidence>
<evidence type="ECO:0000256" key="7">
    <source>
        <dbReference type="ARBA" id="ARBA00022801"/>
    </source>
</evidence>
<organism evidence="14">
    <name type="scientific">Fagus sylvatica</name>
    <name type="common">Beechnut</name>
    <dbReference type="NCBI Taxonomy" id="28930"/>
    <lineage>
        <taxon>Eukaryota</taxon>
        <taxon>Viridiplantae</taxon>
        <taxon>Streptophyta</taxon>
        <taxon>Embryophyta</taxon>
        <taxon>Tracheophyta</taxon>
        <taxon>Spermatophyta</taxon>
        <taxon>Magnoliopsida</taxon>
        <taxon>eudicotyledons</taxon>
        <taxon>Gunneridae</taxon>
        <taxon>Pentapetalae</taxon>
        <taxon>rosids</taxon>
        <taxon>fabids</taxon>
        <taxon>Fagales</taxon>
        <taxon>Fagaceae</taxon>
        <taxon>Fagus</taxon>
    </lineage>
</organism>
<comment type="catalytic activity">
    <reaction evidence="12">
        <text>[(1-&gt;4)-alpha-D-galacturonosyl methyl ester](n) + n H2O = [(1-&gt;4)-alpha-D-galacturonosyl](n) + n methanol + n H(+)</text>
        <dbReference type="Rhea" id="RHEA:22380"/>
        <dbReference type="Rhea" id="RHEA-COMP:14570"/>
        <dbReference type="Rhea" id="RHEA-COMP:14573"/>
        <dbReference type="ChEBI" id="CHEBI:15377"/>
        <dbReference type="ChEBI" id="CHEBI:15378"/>
        <dbReference type="ChEBI" id="CHEBI:17790"/>
        <dbReference type="ChEBI" id="CHEBI:140522"/>
        <dbReference type="ChEBI" id="CHEBI:140523"/>
        <dbReference type="EC" id="3.1.1.11"/>
    </reaction>
</comment>
<comment type="similarity">
    <text evidence="4">In the C-terminal section; belongs to the pectinesterase family.</text>
</comment>
<evidence type="ECO:0000256" key="2">
    <source>
        <dbReference type="ARBA" id="ARBA00005184"/>
    </source>
</evidence>
<dbReference type="CDD" id="cd15798">
    <property type="entry name" value="PMEI-like_3"/>
    <property type="match status" value="1"/>
</dbReference>
<dbReference type="EC" id="3.1.1.11" evidence="5 12"/>
<dbReference type="Pfam" id="PF04043">
    <property type="entry name" value="PMEI"/>
    <property type="match status" value="1"/>
</dbReference>
<evidence type="ECO:0000256" key="9">
    <source>
        <dbReference type="ARBA" id="ARBA00023157"/>
    </source>
</evidence>
<dbReference type="GO" id="GO:0030599">
    <property type="term" value="F:pectinesterase activity"/>
    <property type="evidence" value="ECO:0007669"/>
    <property type="project" value="UniProtKB-UniRule"/>
</dbReference>
<keyword evidence="6" id="KW-0134">Cell wall</keyword>
<gene>
    <name evidence="14" type="ORF">FSB_LOCUS49181</name>
</gene>
<dbReference type="Gene3D" id="2.160.20.10">
    <property type="entry name" value="Single-stranded right-handed beta-helix, Pectin lyase-like"/>
    <property type="match status" value="1"/>
</dbReference>
<name>A0A2N9IB83_FAGSY</name>
<dbReference type="AlphaFoldDB" id="A0A2N9IB83"/>
<dbReference type="GO" id="GO:0045490">
    <property type="term" value="P:pectin catabolic process"/>
    <property type="evidence" value="ECO:0007669"/>
    <property type="project" value="UniProtKB-UniRule"/>
</dbReference>
<keyword evidence="9" id="KW-1015">Disulfide bond</keyword>
<evidence type="ECO:0000313" key="14">
    <source>
        <dbReference type="EMBL" id="SPD21299.1"/>
    </source>
</evidence>
<dbReference type="Pfam" id="PF01095">
    <property type="entry name" value="Pectinesterase"/>
    <property type="match status" value="1"/>
</dbReference>
<evidence type="ECO:0000256" key="11">
    <source>
        <dbReference type="PROSITE-ProRule" id="PRU10040"/>
    </source>
</evidence>
<dbReference type="InterPro" id="IPR006501">
    <property type="entry name" value="Pectinesterase_inhib_dom"/>
</dbReference>
<keyword evidence="6" id="KW-0964">Secreted</keyword>
<protein>
    <recommendedName>
        <fullName evidence="5 12">Pectinesterase</fullName>
        <ecNumber evidence="5 12">3.1.1.11</ecNumber>
    </recommendedName>
</protein>
<evidence type="ECO:0000256" key="10">
    <source>
        <dbReference type="ARBA" id="ARBA00023180"/>
    </source>
</evidence>
<dbReference type="PANTHER" id="PTHR31707">
    <property type="entry name" value="PECTINESTERASE"/>
    <property type="match status" value="1"/>
</dbReference>
<dbReference type="InterPro" id="IPR035513">
    <property type="entry name" value="Invertase/methylesterase_inhib"/>
</dbReference>
<comment type="similarity">
    <text evidence="3">In the N-terminal section; belongs to the PMEI family.</text>
</comment>
<sequence>MYNLKKRTKLLLTLLPISAIALVLLLSSITPLKKSPNITTNISHLHLHKHIQVAHSTCQGTLYPELCVSTLSSFPDLASKSLPQIISATVNHTVIEVKSSSANCNGIRKNLKNLDSLQKRALDDCLELFQDTIAELKTTISDLSSKKSTSKHYDDLRTLFSAAMTNQYTCLDGFANGKANVRDIIKYNLYNISQHVSNSLAILNKIPGVNTSKSEVTHEFGNMKSGFPSWVSRKDRRLLQSSVKVTNYNLVVAKDGTGNFTTIGDAVAAAPNSSTTRFVIYIKAGAYFENVEVERKKANLMFLGDGIGKTVVKASRNVVDGWTTFRSATVAVVGDRFIAKGITFENSAGPSKHQAVALRSGSDFSAFYQCSFVGYQDTLYVHSLRQFYRECDIYGTVDFIFGNAAVVFQNCNMYARKPNENQKNIFTAQGREDPNQNTGISILNCKVTAASDLIPVKSSFKTYLGRPWKEYSRTVFLKSNIDDLVEPAGWLEWNGTFALSTLYYGEYKNRGPGSNTSARVKWPGYRVINSSTEASQFTVGEFVQGNEWLNSSSIPYYLNLS</sequence>
<comment type="pathway">
    <text evidence="2 12">Glycan metabolism; pectin degradation; 2-dehydro-3-deoxy-D-gluconate from pectin: step 1/5.</text>
</comment>
<dbReference type="GO" id="GO:0042545">
    <property type="term" value="P:cell wall modification"/>
    <property type="evidence" value="ECO:0007669"/>
    <property type="project" value="UniProtKB-UniRule"/>
</dbReference>
<feature type="domain" description="Pectinesterase inhibitor" evidence="13">
    <location>
        <begin position="49"/>
        <end position="202"/>
    </location>
</feature>
<keyword evidence="7 12" id="KW-0378">Hydrolase</keyword>
<dbReference type="SMART" id="SM00856">
    <property type="entry name" value="PMEI"/>
    <property type="match status" value="1"/>
</dbReference>
<feature type="active site" evidence="11">
    <location>
        <position position="398"/>
    </location>
</feature>
<evidence type="ECO:0000256" key="1">
    <source>
        <dbReference type="ARBA" id="ARBA00004191"/>
    </source>
</evidence>
<dbReference type="PROSITE" id="PS00503">
    <property type="entry name" value="PECTINESTERASE_2"/>
    <property type="match status" value="1"/>
</dbReference>
<keyword evidence="10" id="KW-0325">Glycoprotein</keyword>
<evidence type="ECO:0000259" key="13">
    <source>
        <dbReference type="SMART" id="SM00856"/>
    </source>
</evidence>
<dbReference type="InterPro" id="IPR012334">
    <property type="entry name" value="Pectin_lyas_fold"/>
</dbReference>
<comment type="subcellular location">
    <subcellularLocation>
        <location evidence="1">Secreted</location>
        <location evidence="1">Cell wall</location>
    </subcellularLocation>
</comment>
<keyword evidence="8 12" id="KW-0063">Aspartyl esterase</keyword>
<dbReference type="GO" id="GO:0004857">
    <property type="term" value="F:enzyme inhibitor activity"/>
    <property type="evidence" value="ECO:0007669"/>
    <property type="project" value="InterPro"/>
</dbReference>
<dbReference type="EMBL" id="OIVN01005190">
    <property type="protein sequence ID" value="SPD21299.1"/>
    <property type="molecule type" value="Genomic_DNA"/>
</dbReference>